<proteinExistence type="predicted"/>
<evidence type="ECO:0000313" key="1">
    <source>
        <dbReference type="EMBL" id="MEU9576606.1"/>
    </source>
</evidence>
<gene>
    <name evidence="1" type="ORF">AB0D95_04895</name>
</gene>
<dbReference type="EMBL" id="JBEZNA010000006">
    <property type="protein sequence ID" value="MEU9576606.1"/>
    <property type="molecule type" value="Genomic_DNA"/>
</dbReference>
<protein>
    <submittedName>
        <fullName evidence="1">Uncharacterized protein</fullName>
    </submittedName>
</protein>
<evidence type="ECO:0000313" key="2">
    <source>
        <dbReference type="Proteomes" id="UP001551584"/>
    </source>
</evidence>
<reference evidence="1 2" key="1">
    <citation type="submission" date="2024-06" db="EMBL/GenBank/DDBJ databases">
        <title>The Natural Products Discovery Center: Release of the First 8490 Sequenced Strains for Exploring Actinobacteria Biosynthetic Diversity.</title>
        <authorList>
            <person name="Kalkreuter E."/>
            <person name="Kautsar S.A."/>
            <person name="Yang D."/>
            <person name="Bader C.D."/>
            <person name="Teijaro C.N."/>
            <person name="Fluegel L."/>
            <person name="Davis C.M."/>
            <person name="Simpson J.R."/>
            <person name="Lauterbach L."/>
            <person name="Steele A.D."/>
            <person name="Gui C."/>
            <person name="Meng S."/>
            <person name="Li G."/>
            <person name="Viehrig K."/>
            <person name="Ye F."/>
            <person name="Su P."/>
            <person name="Kiefer A.F."/>
            <person name="Nichols A."/>
            <person name="Cepeda A.J."/>
            <person name="Yan W."/>
            <person name="Fan B."/>
            <person name="Jiang Y."/>
            <person name="Adhikari A."/>
            <person name="Zheng C.-J."/>
            <person name="Schuster L."/>
            <person name="Cowan T.M."/>
            <person name="Smanski M.J."/>
            <person name="Chevrette M.G."/>
            <person name="De Carvalho L.P.S."/>
            <person name="Shen B."/>
        </authorList>
    </citation>
    <scope>NUCLEOTIDE SEQUENCE [LARGE SCALE GENOMIC DNA]</scope>
    <source>
        <strain evidence="1 2">NPDC048117</strain>
    </source>
</reference>
<dbReference type="Proteomes" id="UP001551584">
    <property type="component" value="Unassembled WGS sequence"/>
</dbReference>
<comment type="caution">
    <text evidence="1">The sequence shown here is derived from an EMBL/GenBank/DDBJ whole genome shotgun (WGS) entry which is preliminary data.</text>
</comment>
<dbReference type="RefSeq" id="WP_359269049.1">
    <property type="nucleotide sequence ID" value="NZ_JBEZNA010000006.1"/>
</dbReference>
<accession>A0ABV3EK85</accession>
<name>A0ABV3EK85_9ACTN</name>
<keyword evidence="2" id="KW-1185">Reference proteome</keyword>
<organism evidence="1 2">
    <name type="scientific">Streptomyces chilikensis</name>
    <dbReference type="NCBI Taxonomy" id="1194079"/>
    <lineage>
        <taxon>Bacteria</taxon>
        <taxon>Bacillati</taxon>
        <taxon>Actinomycetota</taxon>
        <taxon>Actinomycetes</taxon>
        <taxon>Kitasatosporales</taxon>
        <taxon>Streptomycetaceae</taxon>
        <taxon>Streptomyces</taxon>
    </lineage>
</organism>
<sequence length="72" mass="8022">MRRRVSKQELVERLEAVERRLDRLEASPLAGQETIPVIPTVHDHHYEGPGPCSADVFGQECGAHQALHANPD</sequence>